<name>A0A6M7WGB1_RHILI</name>
<dbReference type="PRINTS" id="PR00344">
    <property type="entry name" value="BCTRLSENSOR"/>
</dbReference>
<feature type="domain" description="PAC" evidence="16">
    <location>
        <begin position="779"/>
        <end position="830"/>
    </location>
</feature>
<evidence type="ECO:0000259" key="16">
    <source>
        <dbReference type="PROSITE" id="PS50113"/>
    </source>
</evidence>
<sequence>MAEADEAIGARGKRGPRTSTAHGNGAPSSTAEMDSIGALRQLVEAGSDWTWETDAELRFSWLSQNYQAATGIDPADVLGRFRFDFLNQVLKGNRSAATHLEDLQARRPFRDFVYELKGGGADCRWVLTSGFPRFDSEGKFAGYRGIGRNVTALASAFEDMELNPLSGSEPGRHLADLERTMDAMHMGVVLLDANLDTLIVNKAYRDLSRIPEGAVTVGAPFSLLMALNRRNGIYGDIDEQQWQRYLATRIDEIRAGSIVPREFVHADGRTMMFSVTSLSGGKRLLTYYDVTELKLRDAEIENANARAAETFTNLRTMVDQMPIGVLVLDADMRAEVINRAFYDFWQIDARRAEIGCSFRDLMDASRDIDPYGSDDATWQRHIAEREAEIRAGTAGSRQFPRNDGRTLISSMAPLAGGKRLISYVDVTDMKDREAALADALEKARLAEAVINAVEDPIFVKDDNLRFVFVNDAFAGLFGQTPQAMLGRPGGDFLGPADVVRFERSEREVLSSGQIYEVEENFDEEGAARSRIVRKNRVRMASGRDYVAGFLFDISDMKRRETEAQDARKHLASVLESLPAGVIIYDRDDKFVFANHKLQDSLPALKPVWQPGCTFREALEFGHTVGYFRSCGDPELDKLYDADTERWADGVLARYHLPNSSYERLNADGRWYQVYDMRTDDGTFIGVRVDITDIKSREAALRDSMRQIDLFRHVMDELPVAAFIKAQDLSIEFVNKAWCAITGLAKEDVIGRTDRQLFGAEEAEGFSHDDTDVVATGTVREVEEPVTHRDGTVRQLMTRKSRLVAIDGSVHLVGSSTDITEVKARERALEESMRENEVFRSLIDNVPVSIYAKRSDLRQFYVNKGWCDLTGLSREDAIGKTDIEIFGADGEAFVAGDLAVLRTGETQEIEETVTLADGSVRHQFARKGAMIASDGSLYLIGSTTDITELKMREAELREARQRAILADRAKSEFLANMSHEIRTPMNGVLGMAELLAKSNLDPKQKTFTDIIVKSGNALLTIINDILDFSKIDAGQLVLDPAPFNLAEAIEDVATLVSTRAKEKDLELIVRIEPRLESLFIGDVGRIRQIVTNLVGNAVKFTDEGHVLVDVTGERVPAGTRLTVSVTDTGIGIPEEKLKLVFEKFSQVDTSSTRRHEGTGLGLAITSRLVELMGGDIGVESAEGKGSTFWFTVTLPRAEQQNGQRIMPVDVTGARVLIVDDNAVNRAILTEQMTSWTFDSCAAESGAEGLKVLIAAAAYAVPVDCVVLDYQMPGMSGAEMARIVRNTAGLADTPIIMLTSVDQSLANTSYRDLGIDAQLIKPARSSVLLETLVATIQRHRHTTGGHARPLSGEGLDTPQRPPLAPSDQRAQLQPPPVRPRLPATGGGGHRLDILVAEDNEVNQMVFTQILGETGYGFEIVSNGRKALDAFGKLNPCMILMDVSMPEMSGLEATAAIRRLEQETGTHVPIVGVTAHALKGDRERCLEAGMDDYLPKPISPRALLEKVELWVGAGRQVQRNAG</sequence>
<feature type="region of interest" description="Disordered" evidence="12">
    <location>
        <begin position="1"/>
        <end position="31"/>
    </location>
</feature>
<evidence type="ECO:0000256" key="5">
    <source>
        <dbReference type="ARBA" id="ARBA00022741"/>
    </source>
</evidence>
<dbReference type="FunFam" id="1.10.287.130:FF:000002">
    <property type="entry name" value="Two-component osmosensing histidine kinase"/>
    <property type="match status" value="1"/>
</dbReference>
<dbReference type="SUPFAM" id="SSF55785">
    <property type="entry name" value="PYP-like sensor domain (PAS domain)"/>
    <property type="match status" value="6"/>
</dbReference>
<dbReference type="Proteomes" id="UP000503017">
    <property type="component" value="Chromosome"/>
</dbReference>
<feature type="domain" description="Response regulatory" evidence="14">
    <location>
        <begin position="1390"/>
        <end position="1508"/>
    </location>
</feature>
<gene>
    <name evidence="17" type="ORF">EB235_08335</name>
</gene>
<evidence type="ECO:0000256" key="12">
    <source>
        <dbReference type="SAM" id="MobiDB-lite"/>
    </source>
</evidence>
<feature type="domain" description="Histidine kinase" evidence="13">
    <location>
        <begin position="975"/>
        <end position="1195"/>
    </location>
</feature>
<reference evidence="17 18" key="1">
    <citation type="submission" date="2018-10" db="EMBL/GenBank/DDBJ databases">
        <authorList>
            <person name="Perry B.J."/>
            <person name="Sullivan J.T."/>
            <person name="Murphy R.J.T."/>
            <person name="Ramsay J.P."/>
            <person name="Ronson C.W."/>
        </authorList>
    </citation>
    <scope>NUCLEOTIDE SEQUENCE [LARGE SCALE GENOMIC DNA]</scope>
    <source>
        <strain evidence="17 18">R88b</strain>
    </source>
</reference>
<dbReference type="Pfam" id="PF02518">
    <property type="entry name" value="HATPase_c"/>
    <property type="match status" value="1"/>
</dbReference>
<dbReference type="SUPFAM" id="SSF52172">
    <property type="entry name" value="CheY-like"/>
    <property type="match status" value="2"/>
</dbReference>
<dbReference type="SMART" id="SM00388">
    <property type="entry name" value="HisKA"/>
    <property type="match status" value="1"/>
</dbReference>
<dbReference type="NCBIfam" id="TIGR00229">
    <property type="entry name" value="sensory_box"/>
    <property type="match status" value="3"/>
</dbReference>
<evidence type="ECO:0000259" key="15">
    <source>
        <dbReference type="PROSITE" id="PS50112"/>
    </source>
</evidence>
<dbReference type="GO" id="GO:0005524">
    <property type="term" value="F:ATP binding"/>
    <property type="evidence" value="ECO:0007669"/>
    <property type="project" value="UniProtKB-KW"/>
</dbReference>
<evidence type="ECO:0000313" key="18">
    <source>
        <dbReference type="Proteomes" id="UP000503017"/>
    </source>
</evidence>
<dbReference type="PROSITE" id="PS50113">
    <property type="entry name" value="PAC"/>
    <property type="match status" value="2"/>
</dbReference>
<dbReference type="Pfam" id="PF12860">
    <property type="entry name" value="PAS_7"/>
    <property type="match status" value="3"/>
</dbReference>
<dbReference type="InterPro" id="IPR001610">
    <property type="entry name" value="PAC"/>
</dbReference>
<keyword evidence="3 11" id="KW-0597">Phosphoprotein</keyword>
<keyword evidence="4" id="KW-0808">Transferase</keyword>
<dbReference type="SMART" id="SM00091">
    <property type="entry name" value="PAS"/>
    <property type="match status" value="7"/>
</dbReference>
<dbReference type="SUPFAM" id="SSF47384">
    <property type="entry name" value="Homodimeric domain of signal transducing histidine kinase"/>
    <property type="match status" value="1"/>
</dbReference>
<dbReference type="EMBL" id="CP033367">
    <property type="protein sequence ID" value="QKD01522.1"/>
    <property type="molecule type" value="Genomic_DNA"/>
</dbReference>
<dbReference type="SMART" id="SM00448">
    <property type="entry name" value="REC"/>
    <property type="match status" value="2"/>
</dbReference>
<dbReference type="SUPFAM" id="SSF55874">
    <property type="entry name" value="ATPase domain of HSP90 chaperone/DNA topoisomerase II/histidine kinase"/>
    <property type="match status" value="1"/>
</dbReference>
<evidence type="ECO:0000256" key="9">
    <source>
        <dbReference type="ARBA" id="ARBA00064003"/>
    </source>
</evidence>
<evidence type="ECO:0000256" key="2">
    <source>
        <dbReference type="ARBA" id="ARBA00012438"/>
    </source>
</evidence>
<evidence type="ECO:0000259" key="13">
    <source>
        <dbReference type="PROSITE" id="PS50109"/>
    </source>
</evidence>
<dbReference type="Pfam" id="PF00512">
    <property type="entry name" value="HisKA"/>
    <property type="match status" value="1"/>
</dbReference>
<accession>A0A6M7WGB1</accession>
<dbReference type="GO" id="GO:0000155">
    <property type="term" value="F:phosphorelay sensor kinase activity"/>
    <property type="evidence" value="ECO:0007669"/>
    <property type="project" value="InterPro"/>
</dbReference>
<dbReference type="PANTHER" id="PTHR45339:SF1">
    <property type="entry name" value="HYBRID SIGNAL TRANSDUCTION HISTIDINE KINASE J"/>
    <property type="match status" value="1"/>
</dbReference>
<dbReference type="InterPro" id="IPR011006">
    <property type="entry name" value="CheY-like_superfamily"/>
</dbReference>
<evidence type="ECO:0000256" key="11">
    <source>
        <dbReference type="PROSITE-ProRule" id="PRU00169"/>
    </source>
</evidence>
<organism evidence="17 18">
    <name type="scientific">Mesorhizobium loti R88b</name>
    <dbReference type="NCBI Taxonomy" id="935548"/>
    <lineage>
        <taxon>Bacteria</taxon>
        <taxon>Pseudomonadati</taxon>
        <taxon>Pseudomonadota</taxon>
        <taxon>Alphaproteobacteria</taxon>
        <taxon>Hyphomicrobiales</taxon>
        <taxon>Phyllobacteriaceae</taxon>
        <taxon>Mesorhizobium</taxon>
    </lineage>
</organism>
<feature type="modified residue" description="4-aspartylphosphate" evidence="11">
    <location>
        <position position="1267"/>
    </location>
</feature>
<dbReference type="InterPro" id="IPR003661">
    <property type="entry name" value="HisK_dim/P_dom"/>
</dbReference>
<feature type="region of interest" description="Disordered" evidence="12">
    <location>
        <begin position="1338"/>
        <end position="1384"/>
    </location>
</feature>
<dbReference type="Gene3D" id="3.30.450.20">
    <property type="entry name" value="PAS domain"/>
    <property type="match status" value="6"/>
</dbReference>
<feature type="domain" description="PAS" evidence="15">
    <location>
        <begin position="706"/>
        <end position="776"/>
    </location>
</feature>
<dbReference type="Gene3D" id="3.30.565.10">
    <property type="entry name" value="Histidine kinase-like ATPase, C-terminal domain"/>
    <property type="match status" value="1"/>
</dbReference>
<dbReference type="InterPro" id="IPR005467">
    <property type="entry name" value="His_kinase_dom"/>
</dbReference>
<dbReference type="EC" id="2.7.13.3" evidence="2"/>
<evidence type="ECO:0000256" key="3">
    <source>
        <dbReference type="ARBA" id="ARBA00022553"/>
    </source>
</evidence>
<evidence type="ECO:0000256" key="1">
    <source>
        <dbReference type="ARBA" id="ARBA00000085"/>
    </source>
</evidence>
<keyword evidence="7" id="KW-0067">ATP-binding</keyword>
<dbReference type="Gene3D" id="3.40.50.2300">
    <property type="match status" value="2"/>
</dbReference>
<comment type="catalytic activity">
    <reaction evidence="1">
        <text>ATP + protein L-histidine = ADP + protein N-phospho-L-histidine.</text>
        <dbReference type="EC" id="2.7.13.3"/>
    </reaction>
</comment>
<dbReference type="InterPro" id="IPR013656">
    <property type="entry name" value="PAS_4"/>
</dbReference>
<keyword evidence="5" id="KW-0547">Nucleotide-binding</keyword>
<dbReference type="InterPro" id="IPR000014">
    <property type="entry name" value="PAS"/>
</dbReference>
<evidence type="ECO:0000256" key="6">
    <source>
        <dbReference type="ARBA" id="ARBA00022777"/>
    </source>
</evidence>
<dbReference type="PANTHER" id="PTHR45339">
    <property type="entry name" value="HYBRID SIGNAL TRANSDUCTION HISTIDINE KINASE J"/>
    <property type="match status" value="1"/>
</dbReference>
<dbReference type="CDD" id="cd17546">
    <property type="entry name" value="REC_hyHK_CKI1_RcsC-like"/>
    <property type="match status" value="2"/>
</dbReference>
<dbReference type="InterPro" id="IPR035965">
    <property type="entry name" value="PAS-like_dom_sf"/>
</dbReference>
<dbReference type="SMART" id="SM00086">
    <property type="entry name" value="PAC"/>
    <property type="match status" value="1"/>
</dbReference>
<dbReference type="FunFam" id="3.30.565.10:FF:000010">
    <property type="entry name" value="Sensor histidine kinase RcsC"/>
    <property type="match status" value="1"/>
</dbReference>
<feature type="domain" description="PAS" evidence="15">
    <location>
        <begin position="442"/>
        <end position="512"/>
    </location>
</feature>
<feature type="compositionally biased region" description="Polar residues" evidence="12">
    <location>
        <begin position="17"/>
        <end position="31"/>
    </location>
</feature>
<dbReference type="InterPro" id="IPR004358">
    <property type="entry name" value="Sig_transdc_His_kin-like_C"/>
</dbReference>
<protein>
    <recommendedName>
        <fullName evidence="10">Sensory/regulatory protein RpfC</fullName>
        <ecNumber evidence="2">2.7.13.3</ecNumber>
    </recommendedName>
</protein>
<dbReference type="PROSITE" id="PS50110">
    <property type="entry name" value="RESPONSE_REGULATORY"/>
    <property type="match status" value="2"/>
</dbReference>
<evidence type="ECO:0000256" key="10">
    <source>
        <dbReference type="ARBA" id="ARBA00068150"/>
    </source>
</evidence>
<dbReference type="InterPro" id="IPR001789">
    <property type="entry name" value="Sig_transdc_resp-reg_receiver"/>
</dbReference>
<keyword evidence="8" id="KW-0902">Two-component regulatory system</keyword>
<evidence type="ECO:0000259" key="14">
    <source>
        <dbReference type="PROSITE" id="PS50110"/>
    </source>
</evidence>
<evidence type="ECO:0000313" key="17">
    <source>
        <dbReference type="EMBL" id="QKD01522.1"/>
    </source>
</evidence>
<proteinExistence type="predicted"/>
<dbReference type="RefSeq" id="WP_027031454.1">
    <property type="nucleotide sequence ID" value="NZ_CP033367.1"/>
</dbReference>
<dbReference type="InterPro" id="IPR003594">
    <property type="entry name" value="HATPase_dom"/>
</dbReference>
<feature type="domain" description="Response regulatory" evidence="14">
    <location>
        <begin position="1213"/>
        <end position="1334"/>
    </location>
</feature>
<dbReference type="Gene3D" id="1.10.287.130">
    <property type="match status" value="1"/>
</dbReference>
<dbReference type="PROSITE" id="PS50112">
    <property type="entry name" value="PAS"/>
    <property type="match status" value="3"/>
</dbReference>
<dbReference type="CDD" id="cd16922">
    <property type="entry name" value="HATPase_EvgS-ArcB-TorS-like"/>
    <property type="match status" value="1"/>
</dbReference>
<feature type="domain" description="PAS" evidence="15">
    <location>
        <begin position="834"/>
        <end position="882"/>
    </location>
</feature>
<dbReference type="CDD" id="cd00130">
    <property type="entry name" value="PAS"/>
    <property type="match status" value="4"/>
</dbReference>
<dbReference type="Pfam" id="PF00072">
    <property type="entry name" value="Response_reg"/>
    <property type="match status" value="2"/>
</dbReference>
<feature type="domain" description="PAC" evidence="16">
    <location>
        <begin position="906"/>
        <end position="957"/>
    </location>
</feature>
<dbReference type="CDD" id="cd00082">
    <property type="entry name" value="HisKA"/>
    <property type="match status" value="1"/>
</dbReference>
<dbReference type="SMART" id="SM00387">
    <property type="entry name" value="HATPase_c"/>
    <property type="match status" value="1"/>
</dbReference>
<evidence type="ECO:0000256" key="4">
    <source>
        <dbReference type="ARBA" id="ARBA00022679"/>
    </source>
</evidence>
<feature type="modified residue" description="4-aspartylphosphate" evidence="11">
    <location>
        <position position="1439"/>
    </location>
</feature>
<dbReference type="InterPro" id="IPR000700">
    <property type="entry name" value="PAS-assoc_C"/>
</dbReference>
<comment type="subunit">
    <text evidence="9">At low DSF concentrations, interacts with RpfF.</text>
</comment>
<dbReference type="PROSITE" id="PS50109">
    <property type="entry name" value="HIS_KIN"/>
    <property type="match status" value="1"/>
</dbReference>
<keyword evidence="6" id="KW-0418">Kinase</keyword>
<dbReference type="Pfam" id="PF08448">
    <property type="entry name" value="PAS_4"/>
    <property type="match status" value="4"/>
</dbReference>
<evidence type="ECO:0000256" key="8">
    <source>
        <dbReference type="ARBA" id="ARBA00023012"/>
    </source>
</evidence>
<dbReference type="InterPro" id="IPR036890">
    <property type="entry name" value="HATPase_C_sf"/>
</dbReference>
<dbReference type="InterPro" id="IPR036097">
    <property type="entry name" value="HisK_dim/P_sf"/>
</dbReference>
<evidence type="ECO:0000256" key="7">
    <source>
        <dbReference type="ARBA" id="ARBA00022840"/>
    </source>
</evidence>